<proteinExistence type="predicted"/>
<name>A0AAN8IXP6_TRICO</name>
<dbReference type="Proteomes" id="UP001331761">
    <property type="component" value="Unassembled WGS sequence"/>
</dbReference>
<evidence type="ECO:0000313" key="2">
    <source>
        <dbReference type="Proteomes" id="UP001331761"/>
    </source>
</evidence>
<keyword evidence="2" id="KW-1185">Reference proteome</keyword>
<gene>
    <name evidence="1" type="ORF">GCK32_013889</name>
</gene>
<organism evidence="1 2">
    <name type="scientific">Trichostrongylus colubriformis</name>
    <name type="common">Black scour worm</name>
    <dbReference type="NCBI Taxonomy" id="6319"/>
    <lineage>
        <taxon>Eukaryota</taxon>
        <taxon>Metazoa</taxon>
        <taxon>Ecdysozoa</taxon>
        <taxon>Nematoda</taxon>
        <taxon>Chromadorea</taxon>
        <taxon>Rhabditida</taxon>
        <taxon>Rhabditina</taxon>
        <taxon>Rhabditomorpha</taxon>
        <taxon>Strongyloidea</taxon>
        <taxon>Trichostrongylidae</taxon>
        <taxon>Trichostrongylus</taxon>
    </lineage>
</organism>
<protein>
    <submittedName>
        <fullName evidence="1">Uncharacterized protein</fullName>
    </submittedName>
</protein>
<dbReference type="AlphaFoldDB" id="A0AAN8IXP6"/>
<accession>A0AAN8IXP6</accession>
<comment type="caution">
    <text evidence="1">The sequence shown here is derived from an EMBL/GenBank/DDBJ whole genome shotgun (WGS) entry which is preliminary data.</text>
</comment>
<dbReference type="EMBL" id="WIXE01001891">
    <property type="protein sequence ID" value="KAK5985307.1"/>
    <property type="molecule type" value="Genomic_DNA"/>
</dbReference>
<sequence length="68" mass="8066">MNSALYGVLRVHILRNELPAWQTKQISNLNRSHRRNQHSSRINMPVFHRGGKILPRILFNDDHGYYLD</sequence>
<reference evidence="1 2" key="1">
    <citation type="submission" date="2019-10" db="EMBL/GenBank/DDBJ databases">
        <title>Assembly and Annotation for the nematode Trichostrongylus colubriformis.</title>
        <authorList>
            <person name="Martin J."/>
        </authorList>
    </citation>
    <scope>NUCLEOTIDE SEQUENCE [LARGE SCALE GENOMIC DNA]</scope>
    <source>
        <strain evidence="1">G859</strain>
        <tissue evidence="1">Whole worm</tissue>
    </source>
</reference>
<evidence type="ECO:0000313" key="1">
    <source>
        <dbReference type="EMBL" id="KAK5985307.1"/>
    </source>
</evidence>